<evidence type="ECO:0000256" key="3">
    <source>
        <dbReference type="ARBA" id="ARBA00022679"/>
    </source>
</evidence>
<dbReference type="GO" id="GO:0047493">
    <property type="term" value="F:ceramide cholinephosphotransferase activity"/>
    <property type="evidence" value="ECO:0007669"/>
    <property type="project" value="TreeGrafter"/>
</dbReference>
<feature type="transmembrane region" description="Helical" evidence="9">
    <location>
        <begin position="63"/>
        <end position="84"/>
    </location>
</feature>
<dbReference type="InterPro" id="IPR025749">
    <property type="entry name" value="Sphingomyelin_synth-like_dom"/>
</dbReference>
<protein>
    <recommendedName>
        <fullName evidence="10">Sphingomyelin synthase-like domain-containing protein</fullName>
    </recommendedName>
</protein>
<feature type="domain" description="Sphingomyelin synthase-like" evidence="10">
    <location>
        <begin position="123"/>
        <end position="196"/>
    </location>
</feature>
<feature type="transmembrane region" description="Helical" evidence="9">
    <location>
        <begin position="176"/>
        <end position="194"/>
    </location>
</feature>
<keyword evidence="3" id="KW-0808">Transferase</keyword>
<dbReference type="AlphaFoldDB" id="A0A2G8JPN9"/>
<evidence type="ECO:0000256" key="9">
    <source>
        <dbReference type="SAM" id="Phobius"/>
    </source>
</evidence>
<dbReference type="EMBL" id="MRZV01001461">
    <property type="protein sequence ID" value="PIK37724.1"/>
    <property type="molecule type" value="Genomic_DNA"/>
</dbReference>
<keyword evidence="6 9" id="KW-1133">Transmembrane helix</keyword>
<comment type="subcellular location">
    <subcellularLocation>
        <location evidence="1">Membrane</location>
        <topology evidence="1">Multi-pass membrane protein</topology>
    </subcellularLocation>
</comment>
<evidence type="ECO:0000313" key="12">
    <source>
        <dbReference type="Proteomes" id="UP000230750"/>
    </source>
</evidence>
<comment type="caution">
    <text evidence="11">The sequence shown here is derived from an EMBL/GenBank/DDBJ whole genome shotgun (WGS) entry which is preliminary data.</text>
</comment>
<sequence>MVEVHDRVPDVEKYPPLPDIVLDNLPYMPWAFKASELCGVVLSSILLVVIILHKHKFIVLRRLFAITGTVFLLRCLTMFVTALSVPDHRLECSSKMYGDLHTKIWRAIEICTGFGMTLTGVRTCGDYMFSGHTIVITTLNHFITEYSPRNFHLLHTLSWILNIFGVFFILAAHEHYSIDVIVAFYITSRLFLYYHTLANTRALKQTDERTKVWFPMFSYFEANIDGVVPNEFVWPISIPWFLEDFLPRELVT</sequence>
<gene>
    <name evidence="11" type="ORF">BSL78_25436</name>
</gene>
<evidence type="ECO:0000259" key="10">
    <source>
        <dbReference type="Pfam" id="PF14360"/>
    </source>
</evidence>
<evidence type="ECO:0000256" key="6">
    <source>
        <dbReference type="ARBA" id="ARBA00022989"/>
    </source>
</evidence>
<proteinExistence type="inferred from homology"/>
<organism evidence="11 12">
    <name type="scientific">Stichopus japonicus</name>
    <name type="common">Sea cucumber</name>
    <dbReference type="NCBI Taxonomy" id="307972"/>
    <lineage>
        <taxon>Eukaryota</taxon>
        <taxon>Metazoa</taxon>
        <taxon>Echinodermata</taxon>
        <taxon>Eleutherozoa</taxon>
        <taxon>Echinozoa</taxon>
        <taxon>Holothuroidea</taxon>
        <taxon>Aspidochirotacea</taxon>
        <taxon>Aspidochirotida</taxon>
        <taxon>Stichopodidae</taxon>
        <taxon>Apostichopus</taxon>
    </lineage>
</organism>
<keyword evidence="8 9" id="KW-0472">Membrane</keyword>
<dbReference type="GO" id="GO:0005789">
    <property type="term" value="C:endoplasmic reticulum membrane"/>
    <property type="evidence" value="ECO:0007669"/>
    <property type="project" value="TreeGrafter"/>
</dbReference>
<keyword evidence="12" id="KW-1185">Reference proteome</keyword>
<accession>A0A2G8JPN9</accession>
<name>A0A2G8JPN9_STIJA</name>
<dbReference type="STRING" id="307972.A0A2G8JPN9"/>
<feature type="transmembrane region" description="Helical" evidence="9">
    <location>
        <begin position="151"/>
        <end position="170"/>
    </location>
</feature>
<dbReference type="GO" id="GO:0000139">
    <property type="term" value="C:Golgi membrane"/>
    <property type="evidence" value="ECO:0007669"/>
    <property type="project" value="TreeGrafter"/>
</dbReference>
<comment type="similarity">
    <text evidence="2">Belongs to the sphingomyelin synthase family.</text>
</comment>
<feature type="transmembrane region" description="Helical" evidence="9">
    <location>
        <begin position="30"/>
        <end position="51"/>
    </location>
</feature>
<keyword evidence="4 9" id="KW-0812">Transmembrane</keyword>
<evidence type="ECO:0000256" key="4">
    <source>
        <dbReference type="ARBA" id="ARBA00022692"/>
    </source>
</evidence>
<evidence type="ECO:0000313" key="11">
    <source>
        <dbReference type="EMBL" id="PIK37724.1"/>
    </source>
</evidence>
<dbReference type="PANTHER" id="PTHR21290:SF25">
    <property type="entry name" value="SPHINGOMYELIN SYNTHASE-RELATED PROTEIN 1"/>
    <property type="match status" value="1"/>
</dbReference>
<dbReference type="InterPro" id="IPR045221">
    <property type="entry name" value="Sphingomyelin_synth-like"/>
</dbReference>
<dbReference type="PANTHER" id="PTHR21290">
    <property type="entry name" value="SPHINGOMYELIN SYNTHETASE"/>
    <property type="match status" value="1"/>
</dbReference>
<evidence type="ECO:0000256" key="7">
    <source>
        <dbReference type="ARBA" id="ARBA00023098"/>
    </source>
</evidence>
<dbReference type="Pfam" id="PF14360">
    <property type="entry name" value="PAP2_C"/>
    <property type="match status" value="1"/>
</dbReference>
<dbReference type="GO" id="GO:0033188">
    <property type="term" value="F:sphingomyelin synthase activity"/>
    <property type="evidence" value="ECO:0007669"/>
    <property type="project" value="TreeGrafter"/>
</dbReference>
<dbReference type="GO" id="GO:0005886">
    <property type="term" value="C:plasma membrane"/>
    <property type="evidence" value="ECO:0007669"/>
    <property type="project" value="TreeGrafter"/>
</dbReference>
<dbReference type="OrthoDB" id="422827at2759"/>
<reference evidence="11 12" key="1">
    <citation type="journal article" date="2017" name="PLoS Biol.">
        <title>The sea cucumber genome provides insights into morphological evolution and visceral regeneration.</title>
        <authorList>
            <person name="Zhang X."/>
            <person name="Sun L."/>
            <person name="Yuan J."/>
            <person name="Sun Y."/>
            <person name="Gao Y."/>
            <person name="Zhang L."/>
            <person name="Li S."/>
            <person name="Dai H."/>
            <person name="Hamel J.F."/>
            <person name="Liu C."/>
            <person name="Yu Y."/>
            <person name="Liu S."/>
            <person name="Lin W."/>
            <person name="Guo K."/>
            <person name="Jin S."/>
            <person name="Xu P."/>
            <person name="Storey K.B."/>
            <person name="Huan P."/>
            <person name="Zhang T."/>
            <person name="Zhou Y."/>
            <person name="Zhang J."/>
            <person name="Lin C."/>
            <person name="Li X."/>
            <person name="Xing L."/>
            <person name="Huo D."/>
            <person name="Sun M."/>
            <person name="Wang L."/>
            <person name="Mercier A."/>
            <person name="Li F."/>
            <person name="Yang H."/>
            <person name="Xiang J."/>
        </authorList>
    </citation>
    <scope>NUCLEOTIDE SEQUENCE [LARGE SCALE GENOMIC DNA]</scope>
    <source>
        <strain evidence="11">Shaxun</strain>
        <tissue evidence="11">Muscle</tissue>
    </source>
</reference>
<evidence type="ECO:0000256" key="8">
    <source>
        <dbReference type="ARBA" id="ARBA00023136"/>
    </source>
</evidence>
<evidence type="ECO:0000256" key="1">
    <source>
        <dbReference type="ARBA" id="ARBA00004141"/>
    </source>
</evidence>
<dbReference type="Proteomes" id="UP000230750">
    <property type="component" value="Unassembled WGS sequence"/>
</dbReference>
<evidence type="ECO:0000256" key="5">
    <source>
        <dbReference type="ARBA" id="ARBA00022919"/>
    </source>
</evidence>
<evidence type="ECO:0000256" key="2">
    <source>
        <dbReference type="ARBA" id="ARBA00005441"/>
    </source>
</evidence>
<dbReference type="GO" id="GO:0046513">
    <property type="term" value="P:ceramide biosynthetic process"/>
    <property type="evidence" value="ECO:0007669"/>
    <property type="project" value="TreeGrafter"/>
</dbReference>
<keyword evidence="5" id="KW-0746">Sphingolipid metabolism</keyword>
<keyword evidence="7" id="KW-0443">Lipid metabolism</keyword>